<proteinExistence type="inferred from homology"/>
<protein>
    <submittedName>
        <fullName evidence="9">Acyl-CoA dehydrogenase</fullName>
        <ecNumber evidence="9">1.3.99.-</ecNumber>
    </submittedName>
</protein>
<dbReference type="GO" id="GO:0006635">
    <property type="term" value="P:fatty acid beta-oxidation"/>
    <property type="evidence" value="ECO:0007669"/>
    <property type="project" value="InterPro"/>
</dbReference>
<organism evidence="9 10">
    <name type="scientific">Bradyrhizobium ivorense</name>
    <dbReference type="NCBI Taxonomy" id="2511166"/>
    <lineage>
        <taxon>Bacteria</taxon>
        <taxon>Pseudomonadati</taxon>
        <taxon>Pseudomonadota</taxon>
        <taxon>Alphaproteobacteria</taxon>
        <taxon>Hyphomicrobiales</taxon>
        <taxon>Nitrobacteraceae</taxon>
        <taxon>Bradyrhizobium</taxon>
    </lineage>
</organism>
<name>A0A508SZR5_9BRAD</name>
<dbReference type="EC" id="1.3.99.-" evidence="9"/>
<dbReference type="PANTHER" id="PTHR43188:SF1">
    <property type="entry name" value="ACYL-COA DEHYDROGENASE"/>
    <property type="match status" value="1"/>
</dbReference>
<dbReference type="Pfam" id="PF00441">
    <property type="entry name" value="Acyl-CoA_dh_1"/>
    <property type="match status" value="1"/>
</dbReference>
<evidence type="ECO:0000313" key="10">
    <source>
        <dbReference type="Proteomes" id="UP000328092"/>
    </source>
</evidence>
<dbReference type="InterPro" id="IPR009100">
    <property type="entry name" value="AcylCoA_DH/oxidase_NM_dom_sf"/>
</dbReference>
<evidence type="ECO:0000256" key="2">
    <source>
        <dbReference type="ARBA" id="ARBA00009347"/>
    </source>
</evidence>
<evidence type="ECO:0000259" key="7">
    <source>
        <dbReference type="Pfam" id="PF02770"/>
    </source>
</evidence>
<dbReference type="PROSITE" id="PS00073">
    <property type="entry name" value="ACYL_COA_DH_2"/>
    <property type="match status" value="1"/>
</dbReference>
<dbReference type="OrthoDB" id="9775090at2"/>
<evidence type="ECO:0000256" key="5">
    <source>
        <dbReference type="RuleBase" id="RU362125"/>
    </source>
</evidence>
<feature type="domain" description="Acyl-CoA oxidase/dehydrogenase middle" evidence="7">
    <location>
        <begin position="146"/>
        <end position="239"/>
    </location>
</feature>
<keyword evidence="5 9" id="KW-0560">Oxidoreductase</keyword>
<dbReference type="RefSeq" id="WP_139858708.1">
    <property type="nucleotide sequence ID" value="NZ_CAADFC020000005.1"/>
</dbReference>
<accession>A0A508SZR5</accession>
<dbReference type="Pfam" id="PF02770">
    <property type="entry name" value="Acyl-CoA_dh_M"/>
    <property type="match status" value="1"/>
</dbReference>
<dbReference type="InterPro" id="IPR009075">
    <property type="entry name" value="AcylCo_DH/oxidase_C"/>
</dbReference>
<dbReference type="InterPro" id="IPR006091">
    <property type="entry name" value="Acyl-CoA_Oxase/DH_mid-dom"/>
</dbReference>
<comment type="similarity">
    <text evidence="2 5">Belongs to the acyl-CoA dehydrogenase family.</text>
</comment>
<dbReference type="Gene3D" id="1.10.540.10">
    <property type="entry name" value="Acyl-CoA dehydrogenase/oxidase, N-terminal domain"/>
    <property type="match status" value="1"/>
</dbReference>
<feature type="domain" description="Acyl-CoA dehydrogenase/oxidase C-terminal" evidence="6">
    <location>
        <begin position="257"/>
        <end position="398"/>
    </location>
</feature>
<dbReference type="InterPro" id="IPR006089">
    <property type="entry name" value="Acyl-CoA_DH_CS"/>
</dbReference>
<evidence type="ECO:0000313" key="9">
    <source>
        <dbReference type="EMBL" id="VIO68113.1"/>
    </source>
</evidence>
<evidence type="ECO:0000256" key="1">
    <source>
        <dbReference type="ARBA" id="ARBA00001974"/>
    </source>
</evidence>
<evidence type="ECO:0000256" key="3">
    <source>
        <dbReference type="ARBA" id="ARBA00022630"/>
    </source>
</evidence>
<evidence type="ECO:0000259" key="8">
    <source>
        <dbReference type="Pfam" id="PF02771"/>
    </source>
</evidence>
<dbReference type="Gene3D" id="1.20.140.10">
    <property type="entry name" value="Butyryl-CoA Dehydrogenase, subunit A, domain 3"/>
    <property type="match status" value="1"/>
</dbReference>
<keyword evidence="4 5" id="KW-0274">FAD</keyword>
<dbReference type="InterPro" id="IPR045008">
    <property type="entry name" value="ACX4-like"/>
</dbReference>
<keyword evidence="10" id="KW-1185">Reference proteome</keyword>
<dbReference type="InterPro" id="IPR046373">
    <property type="entry name" value="Acyl-CoA_Oxase/DH_mid-dom_sf"/>
</dbReference>
<dbReference type="InterPro" id="IPR036250">
    <property type="entry name" value="AcylCo_DH-like_C"/>
</dbReference>
<dbReference type="Proteomes" id="UP000328092">
    <property type="component" value="Unassembled WGS sequence"/>
</dbReference>
<dbReference type="Gene3D" id="2.40.110.10">
    <property type="entry name" value="Butyryl-CoA Dehydrogenase, subunit A, domain 2"/>
    <property type="match status" value="1"/>
</dbReference>
<dbReference type="AlphaFoldDB" id="A0A508SZR5"/>
<dbReference type="Pfam" id="PF02771">
    <property type="entry name" value="Acyl-CoA_dh_N"/>
    <property type="match status" value="1"/>
</dbReference>
<dbReference type="InterPro" id="IPR013786">
    <property type="entry name" value="AcylCoA_DH/ox_N"/>
</dbReference>
<dbReference type="GO" id="GO:0003995">
    <property type="term" value="F:acyl-CoA dehydrogenase activity"/>
    <property type="evidence" value="ECO:0007669"/>
    <property type="project" value="InterPro"/>
</dbReference>
<dbReference type="SUPFAM" id="SSF47203">
    <property type="entry name" value="Acyl-CoA dehydrogenase C-terminal domain-like"/>
    <property type="match status" value="1"/>
</dbReference>
<sequence>MANPQATRAAKPAYAPPPIDGDFYRIATVLNESERALVKRVREFTEGVVAPVIEEFWGRDEFPFAIIPKMAEIGIGGVGYQGYGAAGGNWLLNGFVAMELARVDSSVATFWGVHTGLSAGSIYLCGGEAQKQRWLPAMMRFEKIGSFGLTEPLVGSATSGGMLTTCRREGDVWILNGQKKWIGNATFADINVIWAREEGSNQVKGFVVAKDNPGFSVEKIKTKMALRVVQNGLITLKDCRVPEADRLQNANTFKDTAKVLRMTRTGVAWFAVGCQMGAYEHALRYVTERQQFGRPIGGFQLVQDLLVRMLGNVTATQAMMLRLGQLQDEGVMLDEHASLAKAFCTVKCRETVGYARELLGGNGILLENHIGRFVADAEAIYSYEGTREMNTLIVGKSITGLSAFV</sequence>
<feature type="domain" description="Acyl-CoA dehydrogenase/oxidase N-terminal" evidence="8">
    <location>
        <begin position="32"/>
        <end position="141"/>
    </location>
</feature>
<evidence type="ECO:0000256" key="4">
    <source>
        <dbReference type="ARBA" id="ARBA00022827"/>
    </source>
</evidence>
<dbReference type="PANTHER" id="PTHR43188">
    <property type="entry name" value="ACYL-COENZYME A OXIDASE"/>
    <property type="match status" value="1"/>
</dbReference>
<dbReference type="InterPro" id="IPR037069">
    <property type="entry name" value="AcylCoA_DH/ox_N_sf"/>
</dbReference>
<dbReference type="GO" id="GO:0050660">
    <property type="term" value="F:flavin adenine dinucleotide binding"/>
    <property type="evidence" value="ECO:0007669"/>
    <property type="project" value="InterPro"/>
</dbReference>
<comment type="caution">
    <text evidence="9">The sequence shown here is derived from an EMBL/GenBank/DDBJ whole genome shotgun (WGS) entry which is preliminary data.</text>
</comment>
<dbReference type="EMBL" id="CAADFC020000005">
    <property type="protein sequence ID" value="VIO68113.1"/>
    <property type="molecule type" value="Genomic_DNA"/>
</dbReference>
<dbReference type="SUPFAM" id="SSF56645">
    <property type="entry name" value="Acyl-CoA dehydrogenase NM domain-like"/>
    <property type="match status" value="1"/>
</dbReference>
<comment type="cofactor">
    <cofactor evidence="1 5">
        <name>FAD</name>
        <dbReference type="ChEBI" id="CHEBI:57692"/>
    </cofactor>
</comment>
<reference evidence="9" key="1">
    <citation type="submission" date="2019-02" db="EMBL/GenBank/DDBJ databases">
        <authorList>
            <person name="Pothier F.J."/>
        </authorList>
    </citation>
    <scope>NUCLEOTIDE SEQUENCE</scope>
    <source>
        <strain evidence="9">CI-1B</strain>
    </source>
</reference>
<keyword evidence="3 5" id="KW-0285">Flavoprotein</keyword>
<evidence type="ECO:0000259" key="6">
    <source>
        <dbReference type="Pfam" id="PF00441"/>
    </source>
</evidence>
<gene>
    <name evidence="9" type="primary">mmgC_1</name>
    <name evidence="9" type="ORF">CI1B_18970</name>
</gene>